<keyword evidence="2" id="KW-1133">Transmembrane helix</keyword>
<dbReference type="Gramene" id="CDP01667">
    <property type="protein sequence ID" value="CDP01667"/>
    <property type="gene ID" value="GSCOC_T00036797001"/>
</dbReference>
<dbReference type="EMBL" id="HG739091">
    <property type="protein sequence ID" value="CDP01667.1"/>
    <property type="molecule type" value="Genomic_DNA"/>
</dbReference>
<accession>A0A068U3R3</accession>
<dbReference type="STRING" id="49390.A0A068U3R3"/>
<protein>
    <submittedName>
        <fullName evidence="4">Uncharacterized protein</fullName>
    </submittedName>
</protein>
<organism evidence="4 5">
    <name type="scientific">Coffea canephora</name>
    <name type="common">Robusta coffee</name>
    <dbReference type="NCBI Taxonomy" id="49390"/>
    <lineage>
        <taxon>Eukaryota</taxon>
        <taxon>Viridiplantae</taxon>
        <taxon>Streptophyta</taxon>
        <taxon>Embryophyta</taxon>
        <taxon>Tracheophyta</taxon>
        <taxon>Spermatophyta</taxon>
        <taxon>Magnoliopsida</taxon>
        <taxon>eudicotyledons</taxon>
        <taxon>Gunneridae</taxon>
        <taxon>Pentapetalae</taxon>
        <taxon>asterids</taxon>
        <taxon>lamiids</taxon>
        <taxon>Gentianales</taxon>
        <taxon>Rubiaceae</taxon>
        <taxon>Ixoroideae</taxon>
        <taxon>Gardenieae complex</taxon>
        <taxon>Bertiereae - Coffeeae clade</taxon>
        <taxon>Coffeeae</taxon>
        <taxon>Coffea</taxon>
    </lineage>
</organism>
<feature type="region of interest" description="Disordered" evidence="1">
    <location>
        <begin position="58"/>
        <end position="88"/>
    </location>
</feature>
<reference evidence="4" key="1">
    <citation type="submission" date="2013-11" db="EMBL/GenBank/DDBJ databases">
        <authorList>
            <person name="Genoscope - CEA"/>
        </authorList>
    </citation>
    <scope>NUCLEOTIDE SEQUENCE</scope>
    <source>
        <strain evidence="4">DH200</strain>
    </source>
</reference>
<dbReference type="Proteomes" id="UP000295252">
    <property type="component" value="Chromosome IX"/>
</dbReference>
<evidence type="ECO:0000313" key="5">
    <source>
        <dbReference type="Proteomes" id="UP000295252"/>
    </source>
</evidence>
<keyword evidence="2" id="KW-0812">Transmembrane</keyword>
<keyword evidence="5" id="KW-1185">Reference proteome</keyword>
<reference evidence="5" key="2">
    <citation type="journal article" date="2014" name="Science">
        <title>The coffee genome provides insight into the convergent evolution of caffeine biosynthesis.</title>
        <authorList>
            <person name="Denoeud F."/>
            <person name="Carretero-Paulet L."/>
            <person name="Dereeper A."/>
            <person name="Droc G."/>
            <person name="Guyot R."/>
            <person name="Pietrella M."/>
            <person name="Zheng C."/>
            <person name="Alberti A."/>
            <person name="Anthony F."/>
            <person name="Aprea G."/>
            <person name="Aury J.M."/>
            <person name="Bento P."/>
            <person name="Bernard M."/>
            <person name="Bocs S."/>
            <person name="Campa C."/>
            <person name="Cenci A."/>
            <person name="Combes M.C."/>
            <person name="Crouzillat D."/>
            <person name="Da Silva C."/>
            <person name="Daddiego L."/>
            <person name="De Bellis F."/>
            <person name="Dussert S."/>
            <person name="Garsmeur O."/>
            <person name="Gayraud T."/>
            <person name="Guignon V."/>
            <person name="Jahn K."/>
            <person name="Jamilloux V."/>
            <person name="Joet T."/>
            <person name="Labadie K."/>
            <person name="Lan T."/>
            <person name="Leclercq J."/>
            <person name="Lepelley M."/>
            <person name="Leroy T."/>
            <person name="Li L.T."/>
            <person name="Librado P."/>
            <person name="Lopez L."/>
            <person name="Munoz A."/>
            <person name="Noel B."/>
            <person name="Pallavicini A."/>
            <person name="Perrotta G."/>
            <person name="Poncet V."/>
            <person name="Pot D."/>
            <person name="Priyono X."/>
            <person name="Rigoreau M."/>
            <person name="Rouard M."/>
            <person name="Rozas J."/>
            <person name="Tranchant-Dubreuil C."/>
            <person name="VanBuren R."/>
            <person name="Zhang Q."/>
            <person name="Andrade A.C."/>
            <person name="Argout X."/>
            <person name="Bertrand B."/>
            <person name="de Kochko A."/>
            <person name="Graziosi G."/>
            <person name="Henry R.J."/>
            <person name="Jayarama X."/>
            <person name="Ming R."/>
            <person name="Nagai C."/>
            <person name="Rounsley S."/>
            <person name="Sankoff D."/>
            <person name="Giuliano G."/>
            <person name="Albert V.A."/>
            <person name="Wincker P."/>
            <person name="Lashermes P."/>
        </authorList>
    </citation>
    <scope>NUCLEOTIDE SEQUENCE [LARGE SCALE GENOMIC DNA]</scope>
    <source>
        <strain evidence="5">cv. DH200-94</strain>
    </source>
</reference>
<dbReference type="EMBL" id="HG739092">
    <property type="protein sequence ID" value="CDP02804.1"/>
    <property type="molecule type" value="Genomic_DNA"/>
</dbReference>
<keyword evidence="2" id="KW-0472">Membrane</keyword>
<name>A0A068U3R3_COFCA</name>
<feature type="transmembrane region" description="Helical" evidence="2">
    <location>
        <begin position="18"/>
        <end position="37"/>
    </location>
</feature>
<evidence type="ECO:0000313" key="4">
    <source>
        <dbReference type="EMBL" id="CDP02804.1"/>
    </source>
</evidence>
<reference evidence="4" key="3">
    <citation type="submission" date="2014-06" db="EMBL/GenBank/DDBJ databases">
        <title>Structure and adaptive landscape of the coffee genome.</title>
        <authorList>
            <person name="Denoeud F."/>
            <person name="Wincker P."/>
            <person name="Lashermes P."/>
        </authorList>
    </citation>
    <scope>NUCLEOTIDE SEQUENCE [LARGE SCALE GENOMIC DNA]</scope>
    <source>
        <strain evidence="4">DH200</strain>
    </source>
</reference>
<proteinExistence type="predicted"/>
<dbReference type="InParanoid" id="A0A068U3R3"/>
<dbReference type="AlphaFoldDB" id="A0A068U3R3"/>
<evidence type="ECO:0000256" key="1">
    <source>
        <dbReference type="SAM" id="MobiDB-lite"/>
    </source>
</evidence>
<evidence type="ECO:0000313" key="3">
    <source>
        <dbReference type="EMBL" id="CDP01667.1"/>
    </source>
</evidence>
<evidence type="ECO:0000256" key="2">
    <source>
        <dbReference type="SAM" id="Phobius"/>
    </source>
</evidence>
<gene>
    <name evidence="3" type="ORF">GSCOC_T00036797001</name>
    <name evidence="4" type="ORF">GSCOC_T00040305001</name>
</gene>
<dbReference type="Gramene" id="CDP02804">
    <property type="protein sequence ID" value="CDP02804"/>
    <property type="gene ID" value="GSCOC_T00040305001"/>
</dbReference>
<sequence length="88" mass="9571">MAELAQSADVYAPKTIQVWRALLNWLAFFFQIFVQIIRGTSSLTQVLSYVGLRHSSLLSSSSPQFKPLVMGEGSTSEGGGGRNAPTEH</sequence>